<feature type="transmembrane region" description="Helical" evidence="1">
    <location>
        <begin position="206"/>
        <end position="222"/>
    </location>
</feature>
<feature type="transmembrane region" description="Helical" evidence="1">
    <location>
        <begin position="7"/>
        <end position="28"/>
    </location>
</feature>
<dbReference type="InterPro" id="IPR038330">
    <property type="entry name" value="TspO/MBR-related_sf"/>
</dbReference>
<dbReference type="OrthoDB" id="5189031at2"/>
<organism evidence="2 3">
    <name type="scientific">Gillisia mitskevichiae</name>
    <dbReference type="NCBI Taxonomy" id="270921"/>
    <lineage>
        <taxon>Bacteria</taxon>
        <taxon>Pseudomonadati</taxon>
        <taxon>Bacteroidota</taxon>
        <taxon>Flavobacteriia</taxon>
        <taxon>Flavobacteriales</taxon>
        <taxon>Flavobacteriaceae</taxon>
        <taxon>Gillisia</taxon>
    </lineage>
</organism>
<dbReference type="AlphaFoldDB" id="A0A495PYT5"/>
<reference evidence="2 3" key="1">
    <citation type="submission" date="2018-10" db="EMBL/GenBank/DDBJ databases">
        <title>Genomic Encyclopedia of Archaeal and Bacterial Type Strains, Phase II (KMG-II): from individual species to whole genera.</title>
        <authorList>
            <person name="Goeker M."/>
        </authorList>
    </citation>
    <scope>NUCLEOTIDE SEQUENCE [LARGE SCALE GENOMIC DNA]</scope>
    <source>
        <strain evidence="2 3">DSM 19839</strain>
    </source>
</reference>
<evidence type="ECO:0000256" key="1">
    <source>
        <dbReference type="SAM" id="Phobius"/>
    </source>
</evidence>
<accession>A0A495PYT5</accession>
<dbReference type="PANTHER" id="PTHR33802:SF1">
    <property type="entry name" value="XK-RELATED PROTEIN"/>
    <property type="match status" value="1"/>
</dbReference>
<keyword evidence="1" id="KW-0472">Membrane</keyword>
<proteinExistence type="predicted"/>
<feature type="transmembrane region" description="Helical" evidence="1">
    <location>
        <begin position="148"/>
        <end position="168"/>
    </location>
</feature>
<evidence type="ECO:0000313" key="3">
    <source>
        <dbReference type="Proteomes" id="UP000276282"/>
    </source>
</evidence>
<keyword evidence="3" id="KW-1185">Reference proteome</keyword>
<feature type="transmembrane region" description="Helical" evidence="1">
    <location>
        <begin position="180"/>
        <end position="199"/>
    </location>
</feature>
<evidence type="ECO:0000313" key="2">
    <source>
        <dbReference type="EMBL" id="RKS55766.1"/>
    </source>
</evidence>
<name>A0A495PYT5_9FLAO</name>
<protein>
    <recommendedName>
        <fullName evidence="4">TspO/MBR related protein</fullName>
    </recommendedName>
</protein>
<evidence type="ECO:0008006" key="4">
    <source>
        <dbReference type="Google" id="ProtNLM"/>
    </source>
</evidence>
<feature type="transmembrane region" description="Helical" evidence="1">
    <location>
        <begin position="228"/>
        <end position="249"/>
    </location>
</feature>
<keyword evidence="1" id="KW-1133">Transmembrane helix</keyword>
<dbReference type="RefSeq" id="WP_121344528.1">
    <property type="nucleotide sequence ID" value="NZ_RBLG01000001.1"/>
</dbReference>
<dbReference type="EMBL" id="RBLG01000001">
    <property type="protein sequence ID" value="RKS55766.1"/>
    <property type="molecule type" value="Genomic_DNA"/>
</dbReference>
<feature type="transmembrane region" description="Helical" evidence="1">
    <location>
        <begin position="48"/>
        <end position="70"/>
    </location>
</feature>
<dbReference type="Proteomes" id="UP000276282">
    <property type="component" value="Unassembled WGS sequence"/>
</dbReference>
<keyword evidence="1" id="KW-0812">Transmembrane</keyword>
<comment type="caution">
    <text evidence="2">The sequence shown here is derived from an EMBL/GenBank/DDBJ whole genome shotgun (WGS) entry which is preliminary data.</text>
</comment>
<sequence length="263" mass="29929">MSKRIAVLNMLSVITAIFASYYSQLVGINGNTIGGLSAEYNNLFTPAGYAFAIWGPIYIGLLIFVIFQVYRSFLNQPKDERLFKTGPWFFIANFANASWVFAWLYEYTLLSIILMLIMLGSLIAIIIKNNMERWDAPFKIIGFFWWPICLYSGWITVATIANISAYLAKLGWSGGFLTEVQWAIIMIIVAAIINITIIYTRNMREFALVGVWALVAIYVKQVDEHTTLAYVGLIAALLILVNISYHGFINRKSNPMYKMMFKN</sequence>
<dbReference type="PANTHER" id="PTHR33802">
    <property type="entry name" value="SI:CH211-161H7.5-RELATED"/>
    <property type="match status" value="1"/>
</dbReference>
<gene>
    <name evidence="2" type="ORF">BC962_0736</name>
</gene>
<feature type="transmembrane region" description="Helical" evidence="1">
    <location>
        <begin position="107"/>
        <end position="127"/>
    </location>
</feature>
<feature type="transmembrane region" description="Helical" evidence="1">
    <location>
        <begin position="82"/>
        <end position="101"/>
    </location>
</feature>
<dbReference type="Gene3D" id="1.20.1260.100">
    <property type="entry name" value="TspO/MBR protein"/>
    <property type="match status" value="1"/>
</dbReference>